<dbReference type="InterPro" id="IPR049326">
    <property type="entry name" value="Rhodopsin_dom_fungi"/>
</dbReference>
<dbReference type="Pfam" id="PF20684">
    <property type="entry name" value="Fung_rhodopsin"/>
    <property type="match status" value="1"/>
</dbReference>
<feature type="transmembrane region" description="Helical" evidence="2">
    <location>
        <begin position="124"/>
        <end position="145"/>
    </location>
</feature>
<feature type="transmembrane region" description="Helical" evidence="2">
    <location>
        <begin position="165"/>
        <end position="187"/>
    </location>
</feature>
<evidence type="ECO:0000313" key="4">
    <source>
        <dbReference type="EMBL" id="KAK3051893.1"/>
    </source>
</evidence>
<reference evidence="4" key="1">
    <citation type="submission" date="2023-04" db="EMBL/GenBank/DDBJ databases">
        <title>Black Yeasts Isolated from many extreme environments.</title>
        <authorList>
            <person name="Coleine C."/>
            <person name="Stajich J.E."/>
            <person name="Selbmann L."/>
        </authorList>
    </citation>
    <scope>NUCLEOTIDE SEQUENCE</scope>
    <source>
        <strain evidence="4">CCFEE 5312</strain>
    </source>
</reference>
<feature type="compositionally biased region" description="Pro residues" evidence="1">
    <location>
        <begin position="301"/>
        <end position="312"/>
    </location>
</feature>
<comment type="caution">
    <text evidence="4">The sequence shown here is derived from an EMBL/GenBank/DDBJ whole genome shotgun (WGS) entry which is preliminary data.</text>
</comment>
<dbReference type="PANTHER" id="PTHR39614">
    <property type="entry name" value="INTEGRAL MEMBRANE PROTEIN"/>
    <property type="match status" value="1"/>
</dbReference>
<evidence type="ECO:0000313" key="5">
    <source>
        <dbReference type="Proteomes" id="UP001271007"/>
    </source>
</evidence>
<protein>
    <recommendedName>
        <fullName evidence="3">Rhodopsin domain-containing protein</fullName>
    </recommendedName>
</protein>
<organism evidence="4 5">
    <name type="scientific">Extremus antarcticus</name>
    <dbReference type="NCBI Taxonomy" id="702011"/>
    <lineage>
        <taxon>Eukaryota</taxon>
        <taxon>Fungi</taxon>
        <taxon>Dikarya</taxon>
        <taxon>Ascomycota</taxon>
        <taxon>Pezizomycotina</taxon>
        <taxon>Dothideomycetes</taxon>
        <taxon>Dothideomycetidae</taxon>
        <taxon>Mycosphaerellales</taxon>
        <taxon>Extremaceae</taxon>
        <taxon>Extremus</taxon>
    </lineage>
</organism>
<feature type="domain" description="Rhodopsin" evidence="3">
    <location>
        <begin position="30"/>
        <end position="264"/>
    </location>
</feature>
<feature type="transmembrane region" description="Helical" evidence="2">
    <location>
        <begin position="199"/>
        <end position="218"/>
    </location>
</feature>
<feature type="transmembrane region" description="Helical" evidence="2">
    <location>
        <begin position="46"/>
        <end position="71"/>
    </location>
</feature>
<evidence type="ECO:0000256" key="1">
    <source>
        <dbReference type="SAM" id="MobiDB-lite"/>
    </source>
</evidence>
<dbReference type="PANTHER" id="PTHR39614:SF2">
    <property type="entry name" value="INTEGRAL MEMBRANE PROTEIN"/>
    <property type="match status" value="1"/>
</dbReference>
<feature type="transmembrane region" description="Helical" evidence="2">
    <location>
        <begin position="91"/>
        <end position="112"/>
    </location>
</feature>
<keyword evidence="2" id="KW-1133">Transmembrane helix</keyword>
<keyword evidence="2" id="KW-0812">Transmembrane</keyword>
<accession>A0AAJ0DKZ1</accession>
<name>A0AAJ0DKZ1_9PEZI</name>
<keyword evidence="2" id="KW-0472">Membrane</keyword>
<gene>
    <name evidence="4" type="ORF">LTR09_006847</name>
</gene>
<feature type="region of interest" description="Disordered" evidence="1">
    <location>
        <begin position="291"/>
        <end position="317"/>
    </location>
</feature>
<evidence type="ECO:0000256" key="2">
    <source>
        <dbReference type="SAM" id="Phobius"/>
    </source>
</evidence>
<dbReference type="AlphaFoldDB" id="A0AAJ0DKZ1"/>
<evidence type="ECO:0000259" key="3">
    <source>
        <dbReference type="Pfam" id="PF20684"/>
    </source>
</evidence>
<keyword evidence="5" id="KW-1185">Reference proteome</keyword>
<proteinExistence type="predicted"/>
<dbReference type="Proteomes" id="UP001271007">
    <property type="component" value="Unassembled WGS sequence"/>
</dbReference>
<sequence>MPAYGLTLEAAYVVIVAVTGVVWTLQAWSIRMFIRLKIHGPLGWDDIFCTIATCLAVAHTTLTILATRYGLGHRLSTLGSTTINKQRMLAWINNQLYIATLTFSMLSVCFLVARVTKRTQQATLSYAIAGLTVLWAVICMPVLALDCDLPHPWISTPRSRCTNIYHVWLAVTVTKTLLEVFNVLSAVRLLWGVRMPWKAKAAVVAAFTIRLLVIPPSLTRLRYIRHTLHSTDWSYARIRVVIITQVVLHVSVILATVPCIKPWLVAFESGGLQPPPEVRKESAALKRTALPSPMISDPSPKLSPPVPSPQTPSPTVGSIRPKIPHRSISHEQPTILTPGAAGHRRKVEAWPLETFKTTTTYSVTAEHAPDEAEFLAAVRKLSTVSSARSSEGIIRTKSFSVQHDDVGDYFQGFGVETPSSGKTSDKTPSMTFEDAGGLLRDDARGSWGTVVGMGTVGMVEGWGAGKGKGRAGG</sequence>
<dbReference type="EMBL" id="JAWDJX010000023">
    <property type="protein sequence ID" value="KAK3051893.1"/>
    <property type="molecule type" value="Genomic_DNA"/>
</dbReference>
<feature type="transmembrane region" description="Helical" evidence="2">
    <location>
        <begin position="12"/>
        <end position="34"/>
    </location>
</feature>
<feature type="transmembrane region" description="Helical" evidence="2">
    <location>
        <begin position="238"/>
        <end position="260"/>
    </location>
</feature>